<keyword evidence="5" id="KW-0297">G-protein coupled receptor</keyword>
<evidence type="ECO:0000256" key="6">
    <source>
        <dbReference type="ARBA" id="ARBA00023136"/>
    </source>
</evidence>
<dbReference type="CDD" id="cd00637">
    <property type="entry name" value="7tm_classA_rhodopsin-like"/>
    <property type="match status" value="1"/>
</dbReference>
<evidence type="ECO:0000313" key="11">
    <source>
        <dbReference type="Proteomes" id="UP000749559"/>
    </source>
</evidence>
<dbReference type="Gene3D" id="1.20.1070.10">
    <property type="entry name" value="Rhodopsin 7-helix transmembrane proteins"/>
    <property type="match status" value="1"/>
</dbReference>
<sequence>MDNNSNITEITVSFLASEADDGTKEDESLTNAKWELAIRTVLCVLSLFTNGLAIVAFAFIPRPLDCRNYLYLLINLSIVDILGSVASFLSSLNYYLIKVNVYKWIEYKLQYLMYFADVGFAIFYGVSAILVLFMAITRYITVCHPFHTRLLVEKSRIFLMIAFAWAVAILLNIPLLKYYIDGSSATSAATIISDYVISSFFILVSITTIGLCARVFVETRRLKRRMVMLYGKEYSREIIVSTDQNAVITTLLLTMTMLFSALPYWATAILYYREEDLRPVLGTVGEYFIKHLPVLNFLLDPIIYSCRTRDVKLGYGIILSSLRRNIAYTRKRLNSRNSSTISRDTQHFHLTFTDDDIASIATGGNTTVPMVKQKSEVVAEQNNVYLASPNGDLGQHEILINTDNMQGSVQIGTASKPCGERDLD</sequence>
<dbReference type="PROSITE" id="PS50262">
    <property type="entry name" value="G_PROTEIN_RECEP_F1_2"/>
    <property type="match status" value="1"/>
</dbReference>
<dbReference type="OrthoDB" id="10033446at2759"/>
<keyword evidence="6" id="KW-0472">Membrane</keyword>
<keyword evidence="8" id="KW-0325">Glycoprotein</keyword>
<protein>
    <submittedName>
        <fullName evidence="10">Uncharacterized protein</fullName>
    </submittedName>
</protein>
<evidence type="ECO:0000256" key="5">
    <source>
        <dbReference type="ARBA" id="ARBA00023040"/>
    </source>
</evidence>
<reference evidence="10" key="1">
    <citation type="submission" date="2022-03" db="EMBL/GenBank/DDBJ databases">
        <authorList>
            <person name="Martin C."/>
        </authorList>
    </citation>
    <scope>NUCLEOTIDE SEQUENCE</scope>
</reference>
<dbReference type="PRINTS" id="PR00237">
    <property type="entry name" value="GPCRRHODOPSN"/>
</dbReference>
<dbReference type="PANTHER" id="PTHR24246">
    <property type="entry name" value="OLFACTORY RECEPTOR AND ADENOSINE RECEPTOR"/>
    <property type="match status" value="1"/>
</dbReference>
<keyword evidence="9" id="KW-0807">Transducer</keyword>
<dbReference type="GO" id="GO:0005886">
    <property type="term" value="C:plasma membrane"/>
    <property type="evidence" value="ECO:0007669"/>
    <property type="project" value="UniProtKB-SubCell"/>
</dbReference>
<dbReference type="InterPro" id="IPR017452">
    <property type="entry name" value="GPCR_Rhodpsn_7TM"/>
</dbReference>
<gene>
    <name evidence="10" type="ORF">OFUS_LOCUS12366</name>
</gene>
<keyword evidence="7" id="KW-0675">Receptor</keyword>
<dbReference type="EMBL" id="CAIIXF020000006">
    <property type="protein sequence ID" value="CAH1786474.1"/>
    <property type="molecule type" value="Genomic_DNA"/>
</dbReference>
<evidence type="ECO:0000256" key="1">
    <source>
        <dbReference type="ARBA" id="ARBA00004651"/>
    </source>
</evidence>
<name>A0A8J1U064_OWEFU</name>
<dbReference type="Pfam" id="PF00001">
    <property type="entry name" value="7tm_1"/>
    <property type="match status" value="1"/>
</dbReference>
<evidence type="ECO:0000256" key="7">
    <source>
        <dbReference type="ARBA" id="ARBA00023170"/>
    </source>
</evidence>
<evidence type="ECO:0000256" key="4">
    <source>
        <dbReference type="ARBA" id="ARBA00022989"/>
    </source>
</evidence>
<accession>A0A8J1U064</accession>
<keyword evidence="3" id="KW-0812">Transmembrane</keyword>
<dbReference type="Proteomes" id="UP000749559">
    <property type="component" value="Unassembled WGS sequence"/>
</dbReference>
<evidence type="ECO:0000313" key="10">
    <source>
        <dbReference type="EMBL" id="CAH1786474.1"/>
    </source>
</evidence>
<evidence type="ECO:0000256" key="9">
    <source>
        <dbReference type="ARBA" id="ARBA00023224"/>
    </source>
</evidence>
<comment type="subcellular location">
    <subcellularLocation>
        <location evidence="1">Cell membrane</location>
        <topology evidence="1">Multi-pass membrane protein</topology>
    </subcellularLocation>
</comment>
<keyword evidence="2" id="KW-1003">Cell membrane</keyword>
<evidence type="ECO:0000256" key="8">
    <source>
        <dbReference type="ARBA" id="ARBA00023180"/>
    </source>
</evidence>
<proteinExistence type="predicted"/>
<evidence type="ECO:0000256" key="2">
    <source>
        <dbReference type="ARBA" id="ARBA00022475"/>
    </source>
</evidence>
<keyword evidence="11" id="KW-1185">Reference proteome</keyword>
<organism evidence="10 11">
    <name type="scientific">Owenia fusiformis</name>
    <name type="common">Polychaete worm</name>
    <dbReference type="NCBI Taxonomy" id="6347"/>
    <lineage>
        <taxon>Eukaryota</taxon>
        <taxon>Metazoa</taxon>
        <taxon>Spiralia</taxon>
        <taxon>Lophotrochozoa</taxon>
        <taxon>Annelida</taxon>
        <taxon>Polychaeta</taxon>
        <taxon>Sedentaria</taxon>
        <taxon>Canalipalpata</taxon>
        <taxon>Sabellida</taxon>
        <taxon>Oweniida</taxon>
        <taxon>Oweniidae</taxon>
        <taxon>Owenia</taxon>
    </lineage>
</organism>
<dbReference type="GO" id="GO:0004930">
    <property type="term" value="F:G protein-coupled receptor activity"/>
    <property type="evidence" value="ECO:0007669"/>
    <property type="project" value="UniProtKB-KW"/>
</dbReference>
<keyword evidence="4" id="KW-1133">Transmembrane helix</keyword>
<evidence type="ECO:0000256" key="3">
    <source>
        <dbReference type="ARBA" id="ARBA00022692"/>
    </source>
</evidence>
<comment type="caution">
    <text evidence="10">The sequence shown here is derived from an EMBL/GenBank/DDBJ whole genome shotgun (WGS) entry which is preliminary data.</text>
</comment>
<dbReference type="SUPFAM" id="SSF81321">
    <property type="entry name" value="Family A G protein-coupled receptor-like"/>
    <property type="match status" value="1"/>
</dbReference>
<dbReference type="AlphaFoldDB" id="A0A8J1U064"/>
<dbReference type="PANTHER" id="PTHR24246:SF27">
    <property type="entry name" value="ADENOSINE RECEPTOR, ISOFORM A"/>
    <property type="match status" value="1"/>
</dbReference>
<dbReference type="InterPro" id="IPR000276">
    <property type="entry name" value="GPCR_Rhodpsn"/>
</dbReference>